<organism evidence="6 7">
    <name type="scientific">Brucella gallinifaecis</name>
    <dbReference type="NCBI Taxonomy" id="215590"/>
    <lineage>
        <taxon>Bacteria</taxon>
        <taxon>Pseudomonadati</taxon>
        <taxon>Pseudomonadota</taxon>
        <taxon>Alphaproteobacteria</taxon>
        <taxon>Hyphomicrobiales</taxon>
        <taxon>Brucellaceae</taxon>
        <taxon>Brucella/Ochrobactrum group</taxon>
        <taxon>Brucella</taxon>
    </lineage>
</organism>
<dbReference type="SUPFAM" id="SSF53850">
    <property type="entry name" value="Periplasmic binding protein-like II"/>
    <property type="match status" value="1"/>
</dbReference>
<dbReference type="GO" id="GO:0003700">
    <property type="term" value="F:DNA-binding transcription factor activity"/>
    <property type="evidence" value="ECO:0007669"/>
    <property type="project" value="InterPro"/>
</dbReference>
<dbReference type="PROSITE" id="PS50931">
    <property type="entry name" value="HTH_LYSR"/>
    <property type="match status" value="1"/>
</dbReference>
<dbReference type="GO" id="GO:0003677">
    <property type="term" value="F:DNA binding"/>
    <property type="evidence" value="ECO:0007669"/>
    <property type="project" value="UniProtKB-KW"/>
</dbReference>
<dbReference type="PRINTS" id="PR00039">
    <property type="entry name" value="HTHLYSR"/>
</dbReference>
<comment type="caution">
    <text evidence="6">The sequence shown here is derived from an EMBL/GenBank/DDBJ whole genome shotgun (WGS) entry which is preliminary data.</text>
</comment>
<evidence type="ECO:0000256" key="2">
    <source>
        <dbReference type="ARBA" id="ARBA00023015"/>
    </source>
</evidence>
<protein>
    <submittedName>
        <fullName evidence="6">LysR family transcriptional regulator</fullName>
    </submittedName>
</protein>
<dbReference type="Proteomes" id="UP000315388">
    <property type="component" value="Unassembled WGS sequence"/>
</dbReference>
<dbReference type="CDD" id="cd08414">
    <property type="entry name" value="PBP2_LTTR_aromatics_like"/>
    <property type="match status" value="1"/>
</dbReference>
<feature type="domain" description="HTH lysR-type" evidence="5">
    <location>
        <begin position="1"/>
        <end position="56"/>
    </location>
</feature>
<dbReference type="OrthoDB" id="7216893at2"/>
<gene>
    <name evidence="6" type="ORF">FHY56_02400</name>
</gene>
<evidence type="ECO:0000259" key="5">
    <source>
        <dbReference type="PROSITE" id="PS50931"/>
    </source>
</evidence>
<dbReference type="InterPro" id="IPR036388">
    <property type="entry name" value="WH-like_DNA-bd_sf"/>
</dbReference>
<keyword evidence="7" id="KW-1185">Reference proteome</keyword>
<dbReference type="GO" id="GO:0032993">
    <property type="term" value="C:protein-DNA complex"/>
    <property type="evidence" value="ECO:0007669"/>
    <property type="project" value="TreeGrafter"/>
</dbReference>
<dbReference type="AlphaFoldDB" id="A0A502BRA5"/>
<evidence type="ECO:0000256" key="1">
    <source>
        <dbReference type="ARBA" id="ARBA00009437"/>
    </source>
</evidence>
<dbReference type="PANTHER" id="PTHR30346">
    <property type="entry name" value="TRANSCRIPTIONAL DUAL REGULATOR HCAR-RELATED"/>
    <property type="match status" value="1"/>
</dbReference>
<reference evidence="6 7" key="1">
    <citation type="journal article" date="2003" name="Int. J. Syst. Evol. Microbiol.">
        <title>Towards a standardized format for the description of a novel species (of an established genus): Ochrobactrum gallinifaecis sp. nov.</title>
        <authorList>
            <person name="Kampfer P."/>
            <person name="Buczolits S."/>
            <person name="Albrecht A."/>
            <person name="Busse H.J."/>
            <person name="Stackebrandt E."/>
        </authorList>
    </citation>
    <scope>NUCLEOTIDE SEQUENCE [LARGE SCALE GENOMIC DNA]</scope>
    <source>
        <strain evidence="6 7">ISO 196</strain>
    </source>
</reference>
<dbReference type="Pfam" id="PF03466">
    <property type="entry name" value="LysR_substrate"/>
    <property type="match status" value="1"/>
</dbReference>
<dbReference type="PANTHER" id="PTHR30346:SF0">
    <property type="entry name" value="HCA OPERON TRANSCRIPTIONAL ACTIVATOR HCAR"/>
    <property type="match status" value="1"/>
</dbReference>
<evidence type="ECO:0000313" key="7">
    <source>
        <dbReference type="Proteomes" id="UP000315388"/>
    </source>
</evidence>
<dbReference type="Gene3D" id="1.10.10.10">
    <property type="entry name" value="Winged helix-like DNA-binding domain superfamily/Winged helix DNA-binding domain"/>
    <property type="match status" value="1"/>
</dbReference>
<accession>A0A502BRA5</accession>
<dbReference type="FunFam" id="1.10.10.10:FF:000001">
    <property type="entry name" value="LysR family transcriptional regulator"/>
    <property type="match status" value="1"/>
</dbReference>
<dbReference type="InterPro" id="IPR005119">
    <property type="entry name" value="LysR_subst-bd"/>
</dbReference>
<dbReference type="EMBL" id="VEWJ01000002">
    <property type="protein sequence ID" value="TPF76775.1"/>
    <property type="molecule type" value="Genomic_DNA"/>
</dbReference>
<comment type="similarity">
    <text evidence="1">Belongs to the LysR transcriptional regulatory family.</text>
</comment>
<evidence type="ECO:0000313" key="6">
    <source>
        <dbReference type="EMBL" id="TPF76775.1"/>
    </source>
</evidence>
<proteinExistence type="inferred from homology"/>
<name>A0A502BRA5_9HYPH</name>
<dbReference type="SUPFAM" id="SSF46785">
    <property type="entry name" value="Winged helix' DNA-binding domain"/>
    <property type="match status" value="1"/>
</dbReference>
<sequence length="299" mass="32858">MKSLVQTLAVAEYLSFQRAAAALGTSQSSVSARIKQLEEDLGVILFQRNTRGVRLTDAGREFVDQVQEAISTLDAAINTAGINARGGKGELRIGVYALTAGWFLDQLLNQFHDTYPDVQLQITEATARDAEIMLRESKIDIAFMAQNHEISDLNSRVIWRDRLVVALPFGHPLALQTNIEWRQLAGETFLVRHGGSGPQIHDLIVTRATGNWLTPTIHRCDVGRSTLLSMIAAGHGISLFVEEVVQANTANVCFLPISDEPETIAFSAVWSPQNCDPALLKLLSVTKKVDCQHLSSDTR</sequence>
<keyword evidence="3" id="KW-0238">DNA-binding</keyword>
<evidence type="ECO:0000256" key="4">
    <source>
        <dbReference type="ARBA" id="ARBA00023163"/>
    </source>
</evidence>
<dbReference type="InterPro" id="IPR036390">
    <property type="entry name" value="WH_DNA-bd_sf"/>
</dbReference>
<evidence type="ECO:0000256" key="3">
    <source>
        <dbReference type="ARBA" id="ARBA00023125"/>
    </source>
</evidence>
<dbReference type="Pfam" id="PF00126">
    <property type="entry name" value="HTH_1"/>
    <property type="match status" value="1"/>
</dbReference>
<keyword evidence="4" id="KW-0804">Transcription</keyword>
<keyword evidence="2" id="KW-0805">Transcription regulation</keyword>
<dbReference type="InterPro" id="IPR000847">
    <property type="entry name" value="LysR_HTH_N"/>
</dbReference>
<dbReference type="Gene3D" id="3.40.190.10">
    <property type="entry name" value="Periplasmic binding protein-like II"/>
    <property type="match status" value="2"/>
</dbReference>